<name>A0A542ZHB2_9MICO</name>
<evidence type="ECO:0000313" key="6">
    <source>
        <dbReference type="Proteomes" id="UP000319514"/>
    </source>
</evidence>
<gene>
    <name evidence="5" type="ORF">FB474_1062</name>
</gene>
<comment type="caution">
    <text evidence="5">The sequence shown here is derived from an EMBL/GenBank/DDBJ whole genome shotgun (WGS) entry which is preliminary data.</text>
</comment>
<evidence type="ECO:0000313" key="5">
    <source>
        <dbReference type="EMBL" id="TQL59696.1"/>
    </source>
</evidence>
<dbReference type="AlphaFoldDB" id="A0A542ZHB2"/>
<sequence>MTQDQDVRLSQFVEDFASTMVTAGVPRMPARVFSALMVSESGRLTAAELSERLQVSAAAVSGAIQYLETVHLVRRTREPGSRRDQYVVEHDVWYRVTMDQDALLGRWVEQLDTGMALVGRDSEVGARLAETQEFFSFLREEMTHLIERWEQRKRLRSTAS</sequence>
<keyword evidence="6" id="KW-1185">Reference proteome</keyword>
<dbReference type="Gene3D" id="1.10.287.160">
    <property type="entry name" value="HR1 repeat"/>
    <property type="match status" value="1"/>
</dbReference>
<evidence type="ECO:0000259" key="4">
    <source>
        <dbReference type="Pfam" id="PF12802"/>
    </source>
</evidence>
<dbReference type="PANTHER" id="PTHR38465">
    <property type="entry name" value="HTH-TYPE TRANSCRIPTIONAL REGULATOR MJ1563-RELATED"/>
    <property type="match status" value="1"/>
</dbReference>
<dbReference type="InterPro" id="IPR036390">
    <property type="entry name" value="WH_DNA-bd_sf"/>
</dbReference>
<dbReference type="InterPro" id="IPR052362">
    <property type="entry name" value="HTH-GbsR_regulator"/>
</dbReference>
<dbReference type="InterPro" id="IPR036388">
    <property type="entry name" value="WH-like_DNA-bd_sf"/>
</dbReference>
<keyword evidence="3" id="KW-0804">Transcription</keyword>
<organism evidence="5 6">
    <name type="scientific">Oryzihumus leptocrescens</name>
    <dbReference type="NCBI Taxonomy" id="297536"/>
    <lineage>
        <taxon>Bacteria</taxon>
        <taxon>Bacillati</taxon>
        <taxon>Actinomycetota</taxon>
        <taxon>Actinomycetes</taxon>
        <taxon>Micrococcales</taxon>
        <taxon>Intrasporangiaceae</taxon>
        <taxon>Oryzihumus</taxon>
    </lineage>
</organism>
<reference evidence="5 6" key="1">
    <citation type="submission" date="2019-06" db="EMBL/GenBank/DDBJ databases">
        <title>Sequencing the genomes of 1000 actinobacteria strains.</title>
        <authorList>
            <person name="Klenk H.-P."/>
        </authorList>
    </citation>
    <scope>NUCLEOTIDE SEQUENCE [LARGE SCALE GENOMIC DNA]</scope>
    <source>
        <strain evidence="5 6">DSM 18082</strain>
    </source>
</reference>
<evidence type="ECO:0000256" key="3">
    <source>
        <dbReference type="ARBA" id="ARBA00023163"/>
    </source>
</evidence>
<dbReference type="EMBL" id="VFOQ01000001">
    <property type="protein sequence ID" value="TQL59696.1"/>
    <property type="molecule type" value="Genomic_DNA"/>
</dbReference>
<dbReference type="Gene3D" id="1.10.10.10">
    <property type="entry name" value="Winged helix-like DNA-binding domain superfamily/Winged helix DNA-binding domain"/>
    <property type="match status" value="1"/>
</dbReference>
<dbReference type="Proteomes" id="UP000319514">
    <property type="component" value="Unassembled WGS sequence"/>
</dbReference>
<evidence type="ECO:0000256" key="1">
    <source>
        <dbReference type="ARBA" id="ARBA00023015"/>
    </source>
</evidence>
<dbReference type="InterPro" id="IPR000835">
    <property type="entry name" value="HTH_MarR-typ"/>
</dbReference>
<accession>A0A542ZHB2</accession>
<keyword evidence="2" id="KW-0238">DNA-binding</keyword>
<dbReference type="GO" id="GO:0003700">
    <property type="term" value="F:DNA-binding transcription factor activity"/>
    <property type="evidence" value="ECO:0007669"/>
    <property type="project" value="InterPro"/>
</dbReference>
<dbReference type="PANTHER" id="PTHR38465:SF2">
    <property type="entry name" value="HTH-TYPE TRANSCRIPTIONAL REGULATOR MMPR5"/>
    <property type="match status" value="1"/>
</dbReference>
<dbReference type="GO" id="GO:0003677">
    <property type="term" value="F:DNA binding"/>
    <property type="evidence" value="ECO:0007669"/>
    <property type="project" value="UniProtKB-KW"/>
</dbReference>
<dbReference type="Pfam" id="PF12802">
    <property type="entry name" value="MarR_2"/>
    <property type="match status" value="1"/>
</dbReference>
<protein>
    <submittedName>
        <fullName evidence="5">MarR family protein</fullName>
    </submittedName>
</protein>
<keyword evidence="1" id="KW-0805">Transcription regulation</keyword>
<feature type="domain" description="HTH marR-type" evidence="4">
    <location>
        <begin position="24"/>
        <end position="83"/>
    </location>
</feature>
<dbReference type="SUPFAM" id="SSF46785">
    <property type="entry name" value="Winged helix' DNA-binding domain"/>
    <property type="match status" value="1"/>
</dbReference>
<proteinExistence type="predicted"/>
<dbReference type="RefSeq" id="WP_221632441.1">
    <property type="nucleotide sequence ID" value="NZ_BAAAKX010000004.1"/>
</dbReference>
<evidence type="ECO:0000256" key="2">
    <source>
        <dbReference type="ARBA" id="ARBA00023125"/>
    </source>
</evidence>